<evidence type="ECO:0000313" key="2">
    <source>
        <dbReference type="EMBL" id="ODQ57795.1"/>
    </source>
</evidence>
<evidence type="ECO:0000256" key="1">
    <source>
        <dbReference type="SAM" id="MobiDB-lite"/>
    </source>
</evidence>
<feature type="compositionally biased region" description="Basic and acidic residues" evidence="1">
    <location>
        <begin position="268"/>
        <end position="285"/>
    </location>
</feature>
<dbReference type="Pfam" id="PF04000">
    <property type="entry name" value="Sas10_Utp3"/>
    <property type="match status" value="1"/>
</dbReference>
<dbReference type="GO" id="GO:0000480">
    <property type="term" value="P:endonucleolytic cleavage in 5'-ETS of tricistronic rRNA transcript (SSU-rRNA, 5.8S rRNA, LSU-rRNA)"/>
    <property type="evidence" value="ECO:0007669"/>
    <property type="project" value="EnsemblFungi"/>
</dbReference>
<dbReference type="STRING" id="683960.A0A1E3NXH2"/>
<feature type="compositionally biased region" description="Acidic residues" evidence="1">
    <location>
        <begin position="150"/>
        <end position="173"/>
    </location>
</feature>
<proteinExistence type="predicted"/>
<feature type="compositionally biased region" description="Basic and acidic residues" evidence="1">
    <location>
        <begin position="187"/>
        <end position="207"/>
    </location>
</feature>
<keyword evidence="3" id="KW-1185">Reference proteome</keyword>
<evidence type="ECO:0000313" key="3">
    <source>
        <dbReference type="Proteomes" id="UP000094112"/>
    </source>
</evidence>
<accession>A0A1E3NXH2</accession>
<feature type="region of interest" description="Disordered" evidence="1">
    <location>
        <begin position="133"/>
        <end position="234"/>
    </location>
</feature>
<dbReference type="Proteomes" id="UP000094112">
    <property type="component" value="Unassembled WGS sequence"/>
</dbReference>
<dbReference type="RefSeq" id="XP_019037002.1">
    <property type="nucleotide sequence ID" value="XM_019180341.1"/>
</dbReference>
<dbReference type="GO" id="GO:0032040">
    <property type="term" value="C:small-subunit processome"/>
    <property type="evidence" value="ECO:0007669"/>
    <property type="project" value="EnsemblFungi"/>
</dbReference>
<organism evidence="2 3">
    <name type="scientific">Wickerhamomyces anomalus (strain ATCC 58044 / CBS 1984 / NCYC 433 / NRRL Y-366-8)</name>
    <name type="common">Yeast</name>
    <name type="synonym">Hansenula anomala</name>
    <dbReference type="NCBI Taxonomy" id="683960"/>
    <lineage>
        <taxon>Eukaryota</taxon>
        <taxon>Fungi</taxon>
        <taxon>Dikarya</taxon>
        <taxon>Ascomycota</taxon>
        <taxon>Saccharomycotina</taxon>
        <taxon>Saccharomycetes</taxon>
        <taxon>Phaffomycetales</taxon>
        <taxon>Wickerhamomycetaceae</taxon>
        <taxon>Wickerhamomyces</taxon>
    </lineage>
</organism>
<name>A0A1E3NXH2_WICAA</name>
<reference evidence="2 3" key="1">
    <citation type="journal article" date="2016" name="Proc. Natl. Acad. Sci. U.S.A.">
        <title>Comparative genomics of biotechnologically important yeasts.</title>
        <authorList>
            <person name="Riley R."/>
            <person name="Haridas S."/>
            <person name="Wolfe K.H."/>
            <person name="Lopes M.R."/>
            <person name="Hittinger C.T."/>
            <person name="Goeker M."/>
            <person name="Salamov A.A."/>
            <person name="Wisecaver J.H."/>
            <person name="Long T.M."/>
            <person name="Calvey C.H."/>
            <person name="Aerts A.L."/>
            <person name="Barry K.W."/>
            <person name="Choi C."/>
            <person name="Clum A."/>
            <person name="Coughlan A.Y."/>
            <person name="Deshpande S."/>
            <person name="Douglass A.P."/>
            <person name="Hanson S.J."/>
            <person name="Klenk H.-P."/>
            <person name="LaButti K.M."/>
            <person name="Lapidus A."/>
            <person name="Lindquist E.A."/>
            <person name="Lipzen A.M."/>
            <person name="Meier-Kolthoff J.P."/>
            <person name="Ohm R.A."/>
            <person name="Otillar R.P."/>
            <person name="Pangilinan J.L."/>
            <person name="Peng Y."/>
            <person name="Rokas A."/>
            <person name="Rosa C.A."/>
            <person name="Scheuner C."/>
            <person name="Sibirny A.A."/>
            <person name="Slot J.C."/>
            <person name="Stielow J.B."/>
            <person name="Sun H."/>
            <person name="Kurtzman C.P."/>
            <person name="Blackwell M."/>
            <person name="Grigoriev I.V."/>
            <person name="Jeffries T.W."/>
        </authorList>
    </citation>
    <scope>NUCLEOTIDE SEQUENCE [LARGE SCALE GENOMIC DNA]</scope>
    <source>
        <strain evidence="3">ATCC 58044 / CBS 1984 / NCYC 433 / NRRL Y-366-8</strain>
    </source>
</reference>
<gene>
    <name evidence="2" type="ORF">WICANDRAFT_102012</name>
</gene>
<dbReference type="PANTHER" id="PTHR13237:SF9">
    <property type="entry name" value="NEUROGUIDIN"/>
    <property type="match status" value="1"/>
</dbReference>
<protein>
    <submittedName>
        <fullName evidence="2">Uncharacterized protein</fullName>
    </submittedName>
</protein>
<dbReference type="InterPro" id="IPR007146">
    <property type="entry name" value="Sas10/Utp3/C1D"/>
</dbReference>
<dbReference type="AlphaFoldDB" id="A0A1E3NXH2"/>
<feature type="region of interest" description="Disordered" evidence="1">
    <location>
        <begin position="251"/>
        <end position="345"/>
    </location>
</feature>
<dbReference type="OrthoDB" id="203440at2759"/>
<dbReference type="GeneID" id="30197587"/>
<dbReference type="GO" id="GO:0000447">
    <property type="term" value="P:endonucleolytic cleavage in ITS1 to separate SSU-rRNA from 5.8S rRNA and LSU-rRNA from tricistronic rRNA transcript (SSU-rRNA, 5.8S rRNA, LSU-rRNA)"/>
    <property type="evidence" value="ECO:0007669"/>
    <property type="project" value="EnsemblFungi"/>
</dbReference>
<sequence length="345" mass="39061">MSQSLDEILKGINASLQATDAAVTGLHSRVESPELPVLVTDLLSKTNQPIPEGVSLLDLKNNAILSYLNNLALIILARVESLKTNNTKEIDEQKLKAVKGSITQRVVLERGIKNLEKKLSYQLEKMIRNYNKMEKDSSEQAVNKKLQDQENQDDEDESEDADDSEEESDSEDELNYKPDASALVKSLQKDKKAKDSSKSGEKVEKYKPPKIAATLPPQEFKDSGKRTKNGSNKMQSMEEYLMESGDAPMVENSIGSTILNHGRGGVKTTKDREREAEIQRYEESNFTRLPTSMSKKDKRQKRKQESDTFFGEDWGIFRNDKNDLNTSRKAKPKSAWDRAKKRRTD</sequence>
<dbReference type="EMBL" id="KV454213">
    <property type="protein sequence ID" value="ODQ57795.1"/>
    <property type="molecule type" value="Genomic_DNA"/>
</dbReference>
<dbReference type="PANTHER" id="PTHR13237">
    <property type="entry name" value="SOMETHING ABOUT SILENCING PROTEIN 10-RELATED"/>
    <property type="match status" value="1"/>
</dbReference>